<accession>A0A8H3BBE9</accession>
<dbReference type="GO" id="GO:0016020">
    <property type="term" value="C:membrane"/>
    <property type="evidence" value="ECO:0007669"/>
    <property type="project" value="UniProtKB-SubCell"/>
</dbReference>
<dbReference type="CDD" id="cd11065">
    <property type="entry name" value="CYP64-like"/>
    <property type="match status" value="1"/>
</dbReference>
<dbReference type="PANTHER" id="PTHR46300:SF7">
    <property type="entry name" value="P450, PUTATIVE (EUROFUNG)-RELATED"/>
    <property type="match status" value="1"/>
</dbReference>
<evidence type="ECO:0000256" key="4">
    <source>
        <dbReference type="ARBA" id="ARBA00022617"/>
    </source>
</evidence>
<feature type="binding site" description="axial binding residue" evidence="9">
    <location>
        <position position="438"/>
    </location>
    <ligand>
        <name>heme</name>
        <dbReference type="ChEBI" id="CHEBI:30413"/>
    </ligand>
    <ligandPart>
        <name>Fe</name>
        <dbReference type="ChEBI" id="CHEBI:18248"/>
    </ligandPart>
</feature>
<reference evidence="12" key="1">
    <citation type="submission" date="2021-01" db="EMBL/GenBank/DDBJ databases">
        <authorList>
            <person name="Kaushik A."/>
        </authorList>
    </citation>
    <scope>NUCLEOTIDE SEQUENCE</scope>
    <source>
        <strain evidence="12">AG3-T5</strain>
    </source>
</reference>
<feature type="signal peptide" evidence="11">
    <location>
        <begin position="1"/>
        <end position="25"/>
    </location>
</feature>
<evidence type="ECO:0000256" key="5">
    <source>
        <dbReference type="ARBA" id="ARBA00022723"/>
    </source>
</evidence>
<dbReference type="InterPro" id="IPR001128">
    <property type="entry name" value="Cyt_P450"/>
</dbReference>
<evidence type="ECO:0000313" key="13">
    <source>
        <dbReference type="Proteomes" id="UP000663841"/>
    </source>
</evidence>
<organism evidence="12 13">
    <name type="scientific">Rhizoctonia solani</name>
    <dbReference type="NCBI Taxonomy" id="456999"/>
    <lineage>
        <taxon>Eukaryota</taxon>
        <taxon>Fungi</taxon>
        <taxon>Dikarya</taxon>
        <taxon>Basidiomycota</taxon>
        <taxon>Agaricomycotina</taxon>
        <taxon>Agaricomycetes</taxon>
        <taxon>Cantharellales</taxon>
        <taxon>Ceratobasidiaceae</taxon>
        <taxon>Rhizoctonia</taxon>
    </lineage>
</organism>
<protein>
    <recommendedName>
        <fullName evidence="14">O-methylsterigmatocystin oxidoreductase</fullName>
    </recommendedName>
</protein>
<dbReference type="EMBL" id="CAJMWW010000166">
    <property type="protein sequence ID" value="CAE6452890.1"/>
    <property type="molecule type" value="Genomic_DNA"/>
</dbReference>
<evidence type="ECO:0000256" key="3">
    <source>
        <dbReference type="ARBA" id="ARBA00010617"/>
    </source>
</evidence>
<dbReference type="PROSITE" id="PS00086">
    <property type="entry name" value="CYTOCHROME_P450"/>
    <property type="match status" value="1"/>
</dbReference>
<dbReference type="GO" id="GO:0004497">
    <property type="term" value="F:monooxygenase activity"/>
    <property type="evidence" value="ECO:0007669"/>
    <property type="project" value="UniProtKB-KW"/>
</dbReference>
<comment type="pathway">
    <text evidence="2">Secondary metabolite biosynthesis.</text>
</comment>
<evidence type="ECO:0000256" key="10">
    <source>
        <dbReference type="RuleBase" id="RU000461"/>
    </source>
</evidence>
<keyword evidence="4 9" id="KW-0349">Heme</keyword>
<evidence type="ECO:0000313" key="12">
    <source>
        <dbReference type="EMBL" id="CAE6452890.1"/>
    </source>
</evidence>
<name>A0A8H3BBE9_9AGAM</name>
<keyword evidence="11" id="KW-0732">Signal</keyword>
<dbReference type="GO" id="GO:0016705">
    <property type="term" value="F:oxidoreductase activity, acting on paired donors, with incorporation or reduction of molecular oxygen"/>
    <property type="evidence" value="ECO:0007669"/>
    <property type="project" value="InterPro"/>
</dbReference>
<evidence type="ECO:0000256" key="9">
    <source>
        <dbReference type="PIRSR" id="PIRSR602401-1"/>
    </source>
</evidence>
<dbReference type="PRINTS" id="PR00463">
    <property type="entry name" value="EP450I"/>
</dbReference>
<proteinExistence type="inferred from homology"/>
<dbReference type="InterPro" id="IPR050364">
    <property type="entry name" value="Cytochrome_P450_fung"/>
</dbReference>
<keyword evidence="7 9" id="KW-0408">Iron</keyword>
<dbReference type="PANTHER" id="PTHR46300">
    <property type="entry name" value="P450, PUTATIVE (EUROFUNG)-RELATED-RELATED"/>
    <property type="match status" value="1"/>
</dbReference>
<keyword evidence="5 9" id="KW-0479">Metal-binding</keyword>
<dbReference type="AlphaFoldDB" id="A0A8H3BBE9"/>
<dbReference type="SUPFAM" id="SSF48264">
    <property type="entry name" value="Cytochrome P450"/>
    <property type="match status" value="2"/>
</dbReference>
<keyword evidence="6 10" id="KW-0560">Oxidoreductase</keyword>
<dbReference type="Proteomes" id="UP000663841">
    <property type="component" value="Unassembled WGS sequence"/>
</dbReference>
<feature type="chain" id="PRO_5034193898" description="O-methylsterigmatocystin oxidoreductase" evidence="11">
    <location>
        <begin position="26"/>
        <end position="599"/>
    </location>
</feature>
<dbReference type="Pfam" id="PF00067">
    <property type="entry name" value="p450"/>
    <property type="match status" value="2"/>
</dbReference>
<evidence type="ECO:0000256" key="6">
    <source>
        <dbReference type="ARBA" id="ARBA00023002"/>
    </source>
</evidence>
<evidence type="ECO:0000256" key="11">
    <source>
        <dbReference type="SAM" id="SignalP"/>
    </source>
</evidence>
<dbReference type="GO" id="GO:0005506">
    <property type="term" value="F:iron ion binding"/>
    <property type="evidence" value="ECO:0007669"/>
    <property type="project" value="InterPro"/>
</dbReference>
<evidence type="ECO:0008006" key="14">
    <source>
        <dbReference type="Google" id="ProtNLM"/>
    </source>
</evidence>
<sequence>MDRLYAPISVAVVCAAFLWMRRTRATLDNCLPPSPKSDPLIGNMRVMMNIVDEPRAYRDWGLELGSDIISITLPGQVIIVLNSHEAADELLAKRASIYSDRPYIPMLASDKLTGWGNNTGILGYGERWRFQRRVTHEAFHKAASTARWPLLERQARLALQRIMADPNNFSLDIRRMAGSAILMAVYGYDVTSAEDRLFKAVETAGEGFSQALVVPNYLVNTFHWLEYVPAWFPGAQWKVKANVWRRQVDQMLHVPFEWTKNKMSTGAFAPCLLSEWLTKYASQDSDLPIGEAEDRLRWAAGTMFGAGTDTSVSTIRTFIMAMAIHQDIQAKVQDEIDNTIGTRLPEMSDWESLPYVRRIVKEVLRWRPVLPLGVPHACIQDDIYKGYRIPKGAIVIGNSWAMSNNPSVYPEPDLFNPDRFLDPSVPDAPAFGFGRRICPGAHHAEAILFITAASILSMFNIRPEADKAGNSIPLKADMLLNEALRLFPLNAKLPHDPNTTNKLFGNGLTHKQESDVDIGTLYIEEQNEVWLILTALDHQAGSDTSVSVLRAFIIAMAMHPDFQAKAQAEIDSVIGLRLPELTDRDSLPYVQCIIKEVIR</sequence>
<dbReference type="InterPro" id="IPR002401">
    <property type="entry name" value="Cyt_P450_E_grp-I"/>
</dbReference>
<dbReference type="InterPro" id="IPR036396">
    <property type="entry name" value="Cyt_P450_sf"/>
</dbReference>
<gene>
    <name evidence="12" type="ORF">RDB_LOCUS131734</name>
</gene>
<comment type="caution">
    <text evidence="12">The sequence shown here is derived from an EMBL/GenBank/DDBJ whole genome shotgun (WGS) entry which is preliminary data.</text>
</comment>
<evidence type="ECO:0000256" key="1">
    <source>
        <dbReference type="ARBA" id="ARBA00001971"/>
    </source>
</evidence>
<evidence type="ECO:0000256" key="8">
    <source>
        <dbReference type="ARBA" id="ARBA00023033"/>
    </source>
</evidence>
<comment type="cofactor">
    <cofactor evidence="1 9">
        <name>heme</name>
        <dbReference type="ChEBI" id="CHEBI:30413"/>
    </cofactor>
</comment>
<keyword evidence="8 10" id="KW-0503">Monooxygenase</keyword>
<dbReference type="Gene3D" id="1.10.630.10">
    <property type="entry name" value="Cytochrome P450"/>
    <property type="match status" value="2"/>
</dbReference>
<evidence type="ECO:0000256" key="2">
    <source>
        <dbReference type="ARBA" id="ARBA00005179"/>
    </source>
</evidence>
<dbReference type="InterPro" id="IPR017972">
    <property type="entry name" value="Cyt_P450_CS"/>
</dbReference>
<evidence type="ECO:0000256" key="7">
    <source>
        <dbReference type="ARBA" id="ARBA00023004"/>
    </source>
</evidence>
<comment type="similarity">
    <text evidence="3 10">Belongs to the cytochrome P450 family.</text>
</comment>
<dbReference type="GO" id="GO:0020037">
    <property type="term" value="F:heme binding"/>
    <property type="evidence" value="ECO:0007669"/>
    <property type="project" value="InterPro"/>
</dbReference>